<accession>A0AAV6UXJ8</accession>
<protein>
    <recommendedName>
        <fullName evidence="3">NodB homology domain-containing protein</fullName>
    </recommendedName>
</protein>
<dbReference type="GO" id="GO:0005975">
    <property type="term" value="P:carbohydrate metabolic process"/>
    <property type="evidence" value="ECO:0007669"/>
    <property type="project" value="InterPro"/>
</dbReference>
<feature type="signal peptide" evidence="2">
    <location>
        <begin position="1"/>
        <end position="20"/>
    </location>
</feature>
<evidence type="ECO:0000256" key="1">
    <source>
        <dbReference type="SAM" id="MobiDB-lite"/>
    </source>
</evidence>
<dbReference type="Proteomes" id="UP000827092">
    <property type="component" value="Unassembled WGS sequence"/>
</dbReference>
<evidence type="ECO:0000259" key="3">
    <source>
        <dbReference type="Pfam" id="PF01522"/>
    </source>
</evidence>
<dbReference type="PANTHER" id="PTHR45985">
    <property type="match status" value="1"/>
</dbReference>
<keyword evidence="5" id="KW-1185">Reference proteome</keyword>
<reference evidence="4 5" key="1">
    <citation type="journal article" date="2022" name="Nat. Ecol. Evol.">
        <title>A masculinizing supergene underlies an exaggerated male reproductive morph in a spider.</title>
        <authorList>
            <person name="Hendrickx F."/>
            <person name="De Corte Z."/>
            <person name="Sonet G."/>
            <person name="Van Belleghem S.M."/>
            <person name="Kostlbacher S."/>
            <person name="Vangestel C."/>
        </authorList>
    </citation>
    <scope>NUCLEOTIDE SEQUENCE [LARGE SCALE GENOMIC DNA]</scope>
    <source>
        <strain evidence="4">W744_W776</strain>
    </source>
</reference>
<dbReference type="Gene3D" id="3.20.20.370">
    <property type="entry name" value="Glycoside hydrolase/deacetylase"/>
    <property type="match status" value="1"/>
</dbReference>
<feature type="domain" description="NodB homology" evidence="3">
    <location>
        <begin position="67"/>
        <end position="189"/>
    </location>
</feature>
<gene>
    <name evidence="4" type="ORF">JTE90_007161</name>
</gene>
<proteinExistence type="predicted"/>
<feature type="region of interest" description="Disordered" evidence="1">
    <location>
        <begin position="25"/>
        <end position="44"/>
    </location>
</feature>
<organism evidence="4 5">
    <name type="scientific">Oedothorax gibbosus</name>
    <dbReference type="NCBI Taxonomy" id="931172"/>
    <lineage>
        <taxon>Eukaryota</taxon>
        <taxon>Metazoa</taxon>
        <taxon>Ecdysozoa</taxon>
        <taxon>Arthropoda</taxon>
        <taxon>Chelicerata</taxon>
        <taxon>Arachnida</taxon>
        <taxon>Araneae</taxon>
        <taxon>Araneomorphae</taxon>
        <taxon>Entelegynae</taxon>
        <taxon>Araneoidea</taxon>
        <taxon>Linyphiidae</taxon>
        <taxon>Erigoninae</taxon>
        <taxon>Oedothorax</taxon>
    </lineage>
</organism>
<dbReference type="AlphaFoldDB" id="A0AAV6UXJ8"/>
<dbReference type="GO" id="GO:0016810">
    <property type="term" value="F:hydrolase activity, acting on carbon-nitrogen (but not peptide) bonds"/>
    <property type="evidence" value="ECO:0007669"/>
    <property type="project" value="InterPro"/>
</dbReference>
<dbReference type="PANTHER" id="PTHR45985:SF8">
    <property type="entry name" value="CHITIN DEACETYLASE-LIKE 9, ISOFORM A"/>
    <property type="match status" value="1"/>
</dbReference>
<dbReference type="Pfam" id="PF01522">
    <property type="entry name" value="Polysacc_deac_1"/>
    <property type="match status" value="1"/>
</dbReference>
<dbReference type="InterPro" id="IPR002509">
    <property type="entry name" value="NODB_dom"/>
</dbReference>
<sequence length="403" mass="46978">MKCLKKYLFGLLWLTIVVTAAPPSKSDYDYENSSEEDKKPSCDDTNCQLPNCSCFGNQPKLAVMYRPQFVMLTFDDAITVANIETYRTIAKRGTERKPVRMTFFVCHEYNDYTLAHELYSEGHEIAVHSISHESSTELWRKATDDRWKKEMVGMRVMLDTFAGIPKKEVVGHRAPFLQTAGNTTFQVLQREGFLYDSSMPTRNNMDPPVWPYTLDHGYAQDCQIEPCPEGNFQGLWLVPMIQYLRRSQKPTEEDFYCSMVDACTPQPTTAKDTKEYLMENFLRHYRSNRAPFPVFLHEAWLKEEERLQGYLDFLDEILKMEGVYTATIRDVIEYMRAPEPKKHHPQFIAREQQPSKLTCEKKEVCSYKQPLRIMKSCTPCSKYYPWVGTPLGKRSPIDFPNME</sequence>
<dbReference type="InterPro" id="IPR052740">
    <property type="entry name" value="CE4"/>
</dbReference>
<evidence type="ECO:0000313" key="4">
    <source>
        <dbReference type="EMBL" id="KAG8188553.1"/>
    </source>
</evidence>
<dbReference type="EMBL" id="JAFNEN010000236">
    <property type="protein sequence ID" value="KAG8188553.1"/>
    <property type="molecule type" value="Genomic_DNA"/>
</dbReference>
<evidence type="ECO:0000313" key="5">
    <source>
        <dbReference type="Proteomes" id="UP000827092"/>
    </source>
</evidence>
<keyword evidence="2" id="KW-0732">Signal</keyword>
<comment type="caution">
    <text evidence="4">The sequence shown here is derived from an EMBL/GenBank/DDBJ whole genome shotgun (WGS) entry which is preliminary data.</text>
</comment>
<name>A0AAV6UXJ8_9ARAC</name>
<dbReference type="InterPro" id="IPR011330">
    <property type="entry name" value="Glyco_hydro/deAcase_b/a-brl"/>
</dbReference>
<evidence type="ECO:0000256" key="2">
    <source>
        <dbReference type="SAM" id="SignalP"/>
    </source>
</evidence>
<feature type="chain" id="PRO_5043585806" description="NodB homology domain-containing protein" evidence="2">
    <location>
        <begin position="21"/>
        <end position="403"/>
    </location>
</feature>
<dbReference type="SUPFAM" id="SSF88713">
    <property type="entry name" value="Glycoside hydrolase/deacetylase"/>
    <property type="match status" value="1"/>
</dbReference>